<evidence type="ECO:0000313" key="3">
    <source>
        <dbReference type="Proteomes" id="UP001519460"/>
    </source>
</evidence>
<accession>A0ABD0L8H9</accession>
<organism evidence="2 3">
    <name type="scientific">Batillaria attramentaria</name>
    <dbReference type="NCBI Taxonomy" id="370345"/>
    <lineage>
        <taxon>Eukaryota</taxon>
        <taxon>Metazoa</taxon>
        <taxon>Spiralia</taxon>
        <taxon>Lophotrochozoa</taxon>
        <taxon>Mollusca</taxon>
        <taxon>Gastropoda</taxon>
        <taxon>Caenogastropoda</taxon>
        <taxon>Sorbeoconcha</taxon>
        <taxon>Cerithioidea</taxon>
        <taxon>Batillariidae</taxon>
        <taxon>Batillaria</taxon>
    </lineage>
</organism>
<keyword evidence="3" id="KW-1185">Reference proteome</keyword>
<proteinExistence type="predicted"/>
<gene>
    <name evidence="2" type="ORF">BaRGS_00013338</name>
</gene>
<evidence type="ECO:0000313" key="2">
    <source>
        <dbReference type="EMBL" id="KAK7495399.1"/>
    </source>
</evidence>
<feature type="region of interest" description="Disordered" evidence="1">
    <location>
        <begin position="166"/>
        <end position="185"/>
    </location>
</feature>
<reference evidence="2 3" key="1">
    <citation type="journal article" date="2023" name="Sci. Data">
        <title>Genome assembly of the Korean intertidal mud-creeper Batillaria attramentaria.</title>
        <authorList>
            <person name="Patra A.K."/>
            <person name="Ho P.T."/>
            <person name="Jun S."/>
            <person name="Lee S.J."/>
            <person name="Kim Y."/>
            <person name="Won Y.J."/>
        </authorList>
    </citation>
    <scope>NUCLEOTIDE SEQUENCE [LARGE SCALE GENOMIC DNA]</scope>
    <source>
        <strain evidence="2">Wonlab-2016</strain>
    </source>
</reference>
<name>A0ABD0L8H9_9CAEN</name>
<evidence type="ECO:0000256" key="1">
    <source>
        <dbReference type="SAM" id="MobiDB-lite"/>
    </source>
</evidence>
<sequence>MLQTEGKQTNASSTDADVSTLKAAYEYIPYVCVGGATSVDVRAIDSGACFKSGVAGGWTLNTIGNLVLSFTRDSVHQSCLSAGLSKLRPETPVTPPYKKYRPCVLSGSAFYAARYGQSDAMIMLSADAPTRIFHPTKLNTYPKDRSLSGCSTVNAAQLSRMEPKSTLHFGDESRRYQKEIPMPTR</sequence>
<dbReference type="EMBL" id="JACVVK020000075">
    <property type="protein sequence ID" value="KAK7495399.1"/>
    <property type="molecule type" value="Genomic_DNA"/>
</dbReference>
<dbReference type="Proteomes" id="UP001519460">
    <property type="component" value="Unassembled WGS sequence"/>
</dbReference>
<dbReference type="AlphaFoldDB" id="A0ABD0L8H9"/>
<protein>
    <submittedName>
        <fullName evidence="2">Uncharacterized protein</fullName>
    </submittedName>
</protein>
<feature type="compositionally biased region" description="Basic and acidic residues" evidence="1">
    <location>
        <begin position="166"/>
        <end position="178"/>
    </location>
</feature>
<comment type="caution">
    <text evidence="2">The sequence shown here is derived from an EMBL/GenBank/DDBJ whole genome shotgun (WGS) entry which is preliminary data.</text>
</comment>